<keyword evidence="6 8" id="KW-0472">Membrane</keyword>
<dbReference type="PANTHER" id="PTHR14009">
    <property type="entry name" value="LEUCINE ZIPPER-EF-HAND CONTAINING TRANSMEMBRANE PROTEIN"/>
    <property type="match status" value="1"/>
</dbReference>
<dbReference type="GO" id="GO:0043022">
    <property type="term" value="F:ribosome binding"/>
    <property type="evidence" value="ECO:0007669"/>
    <property type="project" value="InterPro"/>
</dbReference>
<evidence type="ECO:0000259" key="9">
    <source>
        <dbReference type="PROSITE" id="PS51758"/>
    </source>
</evidence>
<keyword evidence="11" id="KW-1185">Reference proteome</keyword>
<evidence type="ECO:0000256" key="6">
    <source>
        <dbReference type="ARBA" id="ARBA00023136"/>
    </source>
</evidence>
<evidence type="ECO:0000256" key="3">
    <source>
        <dbReference type="ARBA" id="ARBA00022792"/>
    </source>
</evidence>
<evidence type="ECO:0000256" key="8">
    <source>
        <dbReference type="SAM" id="Phobius"/>
    </source>
</evidence>
<feature type="transmembrane region" description="Helical" evidence="8">
    <location>
        <begin position="106"/>
        <end position="131"/>
    </location>
</feature>
<dbReference type="GO" id="GO:0005743">
    <property type="term" value="C:mitochondrial inner membrane"/>
    <property type="evidence" value="ECO:0007669"/>
    <property type="project" value="UniProtKB-SubCell"/>
</dbReference>
<reference evidence="10" key="1">
    <citation type="journal article" date="2020" name="Stud. Mycol.">
        <title>101 Dothideomycetes genomes: a test case for predicting lifestyles and emergence of pathogens.</title>
        <authorList>
            <person name="Haridas S."/>
            <person name="Albert R."/>
            <person name="Binder M."/>
            <person name="Bloem J."/>
            <person name="Labutti K."/>
            <person name="Salamov A."/>
            <person name="Andreopoulos B."/>
            <person name="Baker S."/>
            <person name="Barry K."/>
            <person name="Bills G."/>
            <person name="Bluhm B."/>
            <person name="Cannon C."/>
            <person name="Castanera R."/>
            <person name="Culley D."/>
            <person name="Daum C."/>
            <person name="Ezra D."/>
            <person name="Gonzalez J."/>
            <person name="Henrissat B."/>
            <person name="Kuo A."/>
            <person name="Liang C."/>
            <person name="Lipzen A."/>
            <person name="Lutzoni F."/>
            <person name="Magnuson J."/>
            <person name="Mondo S."/>
            <person name="Nolan M."/>
            <person name="Ohm R."/>
            <person name="Pangilinan J."/>
            <person name="Park H.-J."/>
            <person name="Ramirez L."/>
            <person name="Alfaro M."/>
            <person name="Sun H."/>
            <person name="Tritt A."/>
            <person name="Yoshinaga Y."/>
            <person name="Zwiers L.-H."/>
            <person name="Turgeon B."/>
            <person name="Goodwin S."/>
            <person name="Spatafora J."/>
            <person name="Crous P."/>
            <person name="Grigoriev I."/>
        </authorList>
    </citation>
    <scope>NUCLEOTIDE SEQUENCE</scope>
    <source>
        <strain evidence="10">CBS 130266</strain>
    </source>
</reference>
<evidence type="ECO:0000256" key="1">
    <source>
        <dbReference type="ARBA" id="ARBA00004434"/>
    </source>
</evidence>
<dbReference type="InterPro" id="IPR044202">
    <property type="entry name" value="LETM1/MDM38-like"/>
</dbReference>
<protein>
    <recommendedName>
        <fullName evidence="9">Letm1 RBD domain-containing protein</fullName>
    </recommendedName>
</protein>
<sequence length="288" mass="33265">INPPESTLPAPLDIPPREPNQNLFKWLLKSGKLYLGFYKTGIKNIWANYKNVKPLRARFNSTQTPQLPPSRGKDGKTTHQNLYAKFALTRAEFQFLMRSRSDVSRVPVFALLFAVLGEWLPLVVIFVTPIVPYPCRIPKQIRQTREGLEKRRHDSFRGITDGYVPNSKVMRGEGEVKDLKQLNKGQLMHISRSLGLHFGVWDRISYGHFPPEMLLRYKVEKWLKYLDQDDALLKRDGGIEELKGEELKLAAEQRGIDILGRKDDELRKNLQLWMKGRSEGKVLSMLLT</sequence>
<feature type="non-terminal residue" evidence="10">
    <location>
        <position position="288"/>
    </location>
</feature>
<evidence type="ECO:0000256" key="2">
    <source>
        <dbReference type="ARBA" id="ARBA00022692"/>
    </source>
</evidence>
<keyword evidence="3" id="KW-0999">Mitochondrion inner membrane</keyword>
<dbReference type="GO" id="GO:0030003">
    <property type="term" value="P:intracellular monoatomic cation homeostasis"/>
    <property type="evidence" value="ECO:0007669"/>
    <property type="project" value="TreeGrafter"/>
</dbReference>
<dbReference type="OrthoDB" id="73691at2759"/>
<accession>A0A9P4NY11</accession>
<name>A0A9P4NY11_9PEZI</name>
<dbReference type="PROSITE" id="PS51758">
    <property type="entry name" value="LETM1_RBD"/>
    <property type="match status" value="1"/>
</dbReference>
<organism evidence="10 11">
    <name type="scientific">Tothia fuscella</name>
    <dbReference type="NCBI Taxonomy" id="1048955"/>
    <lineage>
        <taxon>Eukaryota</taxon>
        <taxon>Fungi</taxon>
        <taxon>Dikarya</taxon>
        <taxon>Ascomycota</taxon>
        <taxon>Pezizomycotina</taxon>
        <taxon>Dothideomycetes</taxon>
        <taxon>Pleosporomycetidae</taxon>
        <taxon>Venturiales</taxon>
        <taxon>Cylindrosympodiaceae</taxon>
        <taxon>Tothia</taxon>
    </lineage>
</organism>
<dbReference type="AlphaFoldDB" id="A0A9P4NY11"/>
<keyword evidence="5 7" id="KW-0496">Mitochondrion</keyword>
<dbReference type="Proteomes" id="UP000800235">
    <property type="component" value="Unassembled WGS sequence"/>
</dbReference>
<feature type="domain" description="Letm1 RBD" evidence="9">
    <location>
        <begin position="121"/>
        <end position="288"/>
    </location>
</feature>
<evidence type="ECO:0000313" key="10">
    <source>
        <dbReference type="EMBL" id="KAF2433752.1"/>
    </source>
</evidence>
<feature type="non-terminal residue" evidence="10">
    <location>
        <position position="1"/>
    </location>
</feature>
<dbReference type="Pfam" id="PF07766">
    <property type="entry name" value="LETM1_RBD"/>
    <property type="match status" value="1"/>
</dbReference>
<gene>
    <name evidence="10" type="ORF">EJ08DRAFT_551784</name>
</gene>
<evidence type="ECO:0000256" key="5">
    <source>
        <dbReference type="ARBA" id="ARBA00023128"/>
    </source>
</evidence>
<proteinExistence type="predicted"/>
<evidence type="ECO:0000256" key="7">
    <source>
        <dbReference type="PROSITE-ProRule" id="PRU01094"/>
    </source>
</evidence>
<evidence type="ECO:0000313" key="11">
    <source>
        <dbReference type="Proteomes" id="UP000800235"/>
    </source>
</evidence>
<keyword evidence="4 8" id="KW-1133">Transmembrane helix</keyword>
<dbReference type="EMBL" id="MU007019">
    <property type="protein sequence ID" value="KAF2433752.1"/>
    <property type="molecule type" value="Genomic_DNA"/>
</dbReference>
<comment type="subcellular location">
    <subcellularLocation>
        <location evidence="1">Mitochondrion inner membrane</location>
        <topology evidence="1">Single-pass membrane protein</topology>
    </subcellularLocation>
</comment>
<keyword evidence="2 8" id="KW-0812">Transmembrane</keyword>
<dbReference type="PANTHER" id="PTHR14009:SF1">
    <property type="entry name" value="MITOCHONDRIAL PROTON_CALCIUM EXCHANGER PROTEIN"/>
    <property type="match status" value="1"/>
</dbReference>
<dbReference type="InterPro" id="IPR033122">
    <property type="entry name" value="LETM1-like_RBD"/>
</dbReference>
<evidence type="ECO:0000256" key="4">
    <source>
        <dbReference type="ARBA" id="ARBA00022989"/>
    </source>
</evidence>
<comment type="caution">
    <text evidence="10">The sequence shown here is derived from an EMBL/GenBank/DDBJ whole genome shotgun (WGS) entry which is preliminary data.</text>
</comment>